<dbReference type="GO" id="GO:0004674">
    <property type="term" value="F:protein serine/threonine kinase activity"/>
    <property type="evidence" value="ECO:0007669"/>
    <property type="project" value="TreeGrafter"/>
</dbReference>
<dbReference type="InterPro" id="IPR000719">
    <property type="entry name" value="Prot_kinase_dom"/>
</dbReference>
<keyword evidence="4" id="KW-1185">Reference proteome</keyword>
<dbReference type="PANTHER" id="PTHR44167:SF30">
    <property type="entry name" value="PHOSPHORYLASE KINASE"/>
    <property type="match status" value="1"/>
</dbReference>
<organism evidence="3 4">
    <name type="scientific">Pichia membranifaciens NRRL Y-2026</name>
    <dbReference type="NCBI Taxonomy" id="763406"/>
    <lineage>
        <taxon>Eukaryota</taxon>
        <taxon>Fungi</taxon>
        <taxon>Dikarya</taxon>
        <taxon>Ascomycota</taxon>
        <taxon>Saccharomycotina</taxon>
        <taxon>Pichiomycetes</taxon>
        <taxon>Pichiales</taxon>
        <taxon>Pichiaceae</taxon>
        <taxon>Pichia</taxon>
    </lineage>
</organism>
<protein>
    <recommendedName>
        <fullName evidence="2">Protein kinase domain-containing protein</fullName>
    </recommendedName>
</protein>
<evidence type="ECO:0000259" key="2">
    <source>
        <dbReference type="PROSITE" id="PS50011"/>
    </source>
</evidence>
<dbReference type="OrthoDB" id="68483at2759"/>
<dbReference type="GeneID" id="30181316"/>
<accession>A0A1E3NGC0</accession>
<dbReference type="PROSITE" id="PS00108">
    <property type="entry name" value="PROTEIN_KINASE_ST"/>
    <property type="match status" value="1"/>
</dbReference>
<gene>
    <name evidence="3" type="ORF">PICMEDRAFT_73948</name>
</gene>
<evidence type="ECO:0000313" key="3">
    <source>
        <dbReference type="EMBL" id="ODQ45169.1"/>
    </source>
</evidence>
<feature type="domain" description="Protein kinase" evidence="2">
    <location>
        <begin position="12"/>
        <end position="393"/>
    </location>
</feature>
<evidence type="ECO:0000313" key="4">
    <source>
        <dbReference type="Proteomes" id="UP000094455"/>
    </source>
</evidence>
<dbReference type="AlphaFoldDB" id="A0A1E3NGC0"/>
<reference evidence="3 4" key="1">
    <citation type="journal article" date="2016" name="Proc. Natl. Acad. Sci. U.S.A.">
        <title>Comparative genomics of biotechnologically important yeasts.</title>
        <authorList>
            <person name="Riley R."/>
            <person name="Haridas S."/>
            <person name="Wolfe K.H."/>
            <person name="Lopes M.R."/>
            <person name="Hittinger C.T."/>
            <person name="Goeker M."/>
            <person name="Salamov A.A."/>
            <person name="Wisecaver J.H."/>
            <person name="Long T.M."/>
            <person name="Calvey C.H."/>
            <person name="Aerts A.L."/>
            <person name="Barry K.W."/>
            <person name="Choi C."/>
            <person name="Clum A."/>
            <person name="Coughlan A.Y."/>
            <person name="Deshpande S."/>
            <person name="Douglass A.P."/>
            <person name="Hanson S.J."/>
            <person name="Klenk H.-P."/>
            <person name="LaButti K.M."/>
            <person name="Lapidus A."/>
            <person name="Lindquist E.A."/>
            <person name="Lipzen A.M."/>
            <person name="Meier-Kolthoff J.P."/>
            <person name="Ohm R.A."/>
            <person name="Otillar R.P."/>
            <person name="Pangilinan J.L."/>
            <person name="Peng Y."/>
            <person name="Rokas A."/>
            <person name="Rosa C.A."/>
            <person name="Scheuner C."/>
            <person name="Sibirny A.A."/>
            <person name="Slot J.C."/>
            <person name="Stielow J.B."/>
            <person name="Sun H."/>
            <person name="Kurtzman C.P."/>
            <person name="Blackwell M."/>
            <person name="Grigoriev I.V."/>
            <person name="Jeffries T.W."/>
        </authorList>
    </citation>
    <scope>NUCLEOTIDE SEQUENCE [LARGE SCALE GENOMIC DNA]</scope>
    <source>
        <strain evidence="3 4">NRRL Y-2026</strain>
    </source>
</reference>
<feature type="region of interest" description="Disordered" evidence="1">
    <location>
        <begin position="635"/>
        <end position="655"/>
    </location>
</feature>
<proteinExistence type="predicted"/>
<name>A0A1E3NGC0_9ASCO</name>
<feature type="region of interest" description="Disordered" evidence="1">
    <location>
        <begin position="471"/>
        <end position="553"/>
    </location>
</feature>
<dbReference type="GO" id="GO:0005524">
    <property type="term" value="F:ATP binding"/>
    <property type="evidence" value="ECO:0007669"/>
    <property type="project" value="InterPro"/>
</dbReference>
<dbReference type="SMART" id="SM00220">
    <property type="entry name" value="S_TKc"/>
    <property type="match status" value="1"/>
</dbReference>
<dbReference type="PROSITE" id="PS50011">
    <property type="entry name" value="PROTEIN_KINASE_DOM"/>
    <property type="match status" value="1"/>
</dbReference>
<dbReference type="RefSeq" id="XP_019016282.1">
    <property type="nucleotide sequence ID" value="XM_019164629.1"/>
</dbReference>
<dbReference type="Gene3D" id="1.10.510.10">
    <property type="entry name" value="Transferase(Phosphotransferase) domain 1"/>
    <property type="match status" value="2"/>
</dbReference>
<sequence length="680" mass="75480">MVPQSSRHLSDYRPQTVLGYGKFSTVIRAERSPSPIDSDSGSSNSGGSSSVAIKIITKSRKINRINKILPISSSATNYDTEIDIIRRLSPYDHRNILAYYALFSTDATVYIVQELAPGGELNPANFKHSPSRTNQDGPASTSIEVAMTAKLLDMLSAIDFLHSLNIIHRDIKPSNFLVFTNGTVKLADFDTCYTLTDDLNENKVQLYSRLIGTPLFLPPELLTQSTTKVLEAQPPQQPEAARKSKFGVKHNFAKKTEPFLKLFGRSASASSSSSSSSPYTTVPSFPLAQNSTASPASYNPFMFDLWSLGVTLHYLFYSAYPFYADNEFTLLHKIATAAPDTPPLSELSFTVNPSFPLINIIDMLLIKQPIKRWSIPTVLQELDKWDGTSHRLAKPARNWNAAPISIQRTKSKDLCISDLSEPPMDENQFNALPNTDSVKPATQQFKFQLPIFMSPKDVRSSHWAEHDKLINLKGAAQNRSRPGNEEGGGNNSSSSLPLHPSQTTKLHMHSTKPKTGTSNHPLKPRMDSNSLLRREFSPNEKLNKNPVPSSDDWKTANDYAIIMKKLEGMGTEQADSHLDFLRPGSISALDADTDKRSSVHTLPANFNLKSVKGSGRGLKHSEMMNFKKFMKVDSNEGNAENAGNGSQNNNLNYKPSYATLDNQMANDYKVYTMDDYLDKL</sequence>
<dbReference type="Proteomes" id="UP000094455">
    <property type="component" value="Unassembled WGS sequence"/>
</dbReference>
<dbReference type="GO" id="GO:0005634">
    <property type="term" value="C:nucleus"/>
    <property type="evidence" value="ECO:0007669"/>
    <property type="project" value="TreeGrafter"/>
</dbReference>
<feature type="compositionally biased region" description="Low complexity" evidence="1">
    <location>
        <begin position="635"/>
        <end position="652"/>
    </location>
</feature>
<dbReference type="SUPFAM" id="SSF56112">
    <property type="entry name" value="Protein kinase-like (PK-like)"/>
    <property type="match status" value="1"/>
</dbReference>
<dbReference type="GO" id="GO:0044773">
    <property type="term" value="P:mitotic DNA damage checkpoint signaling"/>
    <property type="evidence" value="ECO:0007669"/>
    <property type="project" value="TreeGrafter"/>
</dbReference>
<dbReference type="EMBL" id="KV454005">
    <property type="protein sequence ID" value="ODQ45169.1"/>
    <property type="molecule type" value="Genomic_DNA"/>
</dbReference>
<evidence type="ECO:0000256" key="1">
    <source>
        <dbReference type="SAM" id="MobiDB-lite"/>
    </source>
</evidence>
<dbReference type="InterPro" id="IPR008271">
    <property type="entry name" value="Ser/Thr_kinase_AS"/>
</dbReference>
<dbReference type="PANTHER" id="PTHR44167">
    <property type="entry name" value="OVARIAN-SPECIFIC SERINE/THREONINE-PROTEIN KINASE LOK-RELATED"/>
    <property type="match status" value="1"/>
</dbReference>
<feature type="compositionally biased region" description="Basic and acidic residues" evidence="1">
    <location>
        <begin position="532"/>
        <end position="543"/>
    </location>
</feature>
<dbReference type="InterPro" id="IPR011009">
    <property type="entry name" value="Kinase-like_dom_sf"/>
</dbReference>
<dbReference type="STRING" id="763406.A0A1E3NGC0"/>
<dbReference type="Pfam" id="PF00069">
    <property type="entry name" value="Pkinase"/>
    <property type="match status" value="1"/>
</dbReference>